<dbReference type="PANTHER" id="PTHR34461:SF2">
    <property type="entry name" value="EXPRESSED PROTEIN"/>
    <property type="match status" value="1"/>
</dbReference>
<evidence type="ECO:0000256" key="1">
    <source>
        <dbReference type="SAM" id="MobiDB-lite"/>
    </source>
</evidence>
<dbReference type="KEGG" id="egu:105060980"/>
<dbReference type="PANTHER" id="PTHR34461">
    <property type="entry name" value="EXPRESSED PROTEIN"/>
    <property type="match status" value="1"/>
</dbReference>
<dbReference type="Proteomes" id="UP000504607">
    <property type="component" value="Unplaced"/>
</dbReference>
<accession>A0A6J0P9T3</accession>
<organism evidence="2 3">
    <name type="scientific">Elaeis guineensis var. tenera</name>
    <name type="common">Oil palm</name>
    <dbReference type="NCBI Taxonomy" id="51953"/>
    <lineage>
        <taxon>Eukaryota</taxon>
        <taxon>Viridiplantae</taxon>
        <taxon>Streptophyta</taxon>
        <taxon>Embryophyta</taxon>
        <taxon>Tracheophyta</taxon>
        <taxon>Spermatophyta</taxon>
        <taxon>Magnoliopsida</taxon>
        <taxon>Liliopsida</taxon>
        <taxon>Arecaceae</taxon>
        <taxon>Arecoideae</taxon>
        <taxon>Cocoseae</taxon>
        <taxon>Elaeidinae</taxon>
        <taxon>Elaeis</taxon>
    </lineage>
</organism>
<keyword evidence="2" id="KW-1185">Reference proteome</keyword>
<dbReference type="AlphaFoldDB" id="A0A6J0P9T3"/>
<name>A0A6J0P9T3_ELAGV</name>
<dbReference type="OrthoDB" id="775914at2759"/>
<feature type="compositionally biased region" description="Basic and acidic residues" evidence="1">
    <location>
        <begin position="279"/>
        <end position="294"/>
    </location>
</feature>
<dbReference type="InParanoid" id="A0A6J0P9T3"/>
<dbReference type="GeneID" id="105060980"/>
<proteinExistence type="predicted"/>
<sequence>MVSSRKPPLSQSSIWWIASSEFICCRTDLEKEKISCEKEGEYRLSPSKLIYSGSMGSSKLKRHNVTPPRRQSLRLKGISAIYEAEGANIVNLNSKHQQQNSGDYSTGANQVKVEMLETEEDSYASKSNECVNNPGDSSYPENCNYEETNTGGGDQSLNDLTLKDLRASCKAKMRKVMKSGASAAVNLKSCSHFDPFRNWKDDYMKPKEEELDLEEPLITLKFKVSKGSTARKQRKRARLSSVSLVHMEVVTAKTCSLPSNGMQSSMSVAETKASITNRPSKDSASEQHDLKSEAETVEGDFGRSVNENFVEAKNSLLSSTTYAGGPELVYDVKTEIVEPCFLNEQNAVNIDTNYTLDTVSTCNFPDNSSAELLQKVGLNYCFPSSVPDLERILHVGSPELADTVKSEILENESPLHENTIYIAASSTVDFIAKFNNSVKSSAEIFGRVEDVLENQGSNSTSNTATYCYMEPDRYFLSEIGGKHAAEIGKMNLSEMFNQKLCPSSVCVPKAAPSNPCSSAPVSVPLYPGSDNCASSENHCISLEEVTCTSILNQMQCSSSSDSSRSMDFKLAEACASVLGHEDAQSITHDLPVQEMPIHTHMEDVTNDPSLLSKEHDLCEGTHHTVAADELKKSNESARTDIEKYSTTEAHKLYSIQSSFTCCGADLHALAKISNKADLSSKVEGYTQEATSDSVEISGLIDPKELNGEPDSGSPKPSLPCSSSLSGLHYADSLSKDAGECSSFVVEERLHATKGESSSEISQLIDEKGQNMEKEDKHDQGMLVDNHPKKLLSKRKTISPTSQEKLCQALNDIDLFDASQLPSHMEAETFLAPERMRVKPKNRNIGSLLSVKGILRSPDASCKTPCSCMKSSSFHQQAKKAIEFSQRQMHDIENIAMKLLKGLKSMKNIVEETLSLESCSSLPSKFTADEIRAAAENASELEKTTRRWLSMMTKDCNRFCKIMRLAENKEATPPKGVSKRQKRITFADEAGGVLCQVKVFKQQPLPVVVPENDAADVSHVPL</sequence>
<evidence type="ECO:0000313" key="2">
    <source>
        <dbReference type="Proteomes" id="UP000504607"/>
    </source>
</evidence>
<dbReference type="RefSeq" id="XP_019701488.1">
    <property type="nucleotide sequence ID" value="XM_019845929.2"/>
</dbReference>
<evidence type="ECO:0000313" key="3">
    <source>
        <dbReference type="RefSeq" id="XP_019701488.1"/>
    </source>
</evidence>
<feature type="compositionally biased region" description="Polar residues" evidence="1">
    <location>
        <begin position="260"/>
        <end position="278"/>
    </location>
</feature>
<feature type="compositionally biased region" description="Basic and acidic residues" evidence="1">
    <location>
        <begin position="764"/>
        <end position="776"/>
    </location>
</feature>
<feature type="region of interest" description="Disordered" evidence="1">
    <location>
        <begin position="260"/>
        <end position="297"/>
    </location>
</feature>
<feature type="compositionally biased region" description="Low complexity" evidence="1">
    <location>
        <begin position="711"/>
        <end position="721"/>
    </location>
</feature>
<reference evidence="3" key="1">
    <citation type="submission" date="2025-08" db="UniProtKB">
        <authorList>
            <consortium name="RefSeq"/>
        </authorList>
    </citation>
    <scope>IDENTIFICATION</scope>
</reference>
<protein>
    <submittedName>
        <fullName evidence="3">Uncharacterized protein LOC105060980 isoform X1</fullName>
    </submittedName>
</protein>
<feature type="region of interest" description="Disordered" evidence="1">
    <location>
        <begin position="754"/>
        <end position="776"/>
    </location>
</feature>
<gene>
    <name evidence="3" type="primary">LOC105060980</name>
</gene>
<feature type="region of interest" description="Disordered" evidence="1">
    <location>
        <begin position="685"/>
        <end position="721"/>
    </location>
</feature>